<feature type="compositionally biased region" description="Acidic residues" evidence="1">
    <location>
        <begin position="297"/>
        <end position="313"/>
    </location>
</feature>
<organism evidence="3">
    <name type="scientific">Opuntia streptacantha</name>
    <name type="common">Prickly pear cactus</name>
    <name type="synonym">Opuntia cardona</name>
    <dbReference type="NCBI Taxonomy" id="393608"/>
    <lineage>
        <taxon>Eukaryota</taxon>
        <taxon>Viridiplantae</taxon>
        <taxon>Streptophyta</taxon>
        <taxon>Embryophyta</taxon>
        <taxon>Tracheophyta</taxon>
        <taxon>Spermatophyta</taxon>
        <taxon>Magnoliopsida</taxon>
        <taxon>eudicotyledons</taxon>
        <taxon>Gunneridae</taxon>
        <taxon>Pentapetalae</taxon>
        <taxon>Caryophyllales</taxon>
        <taxon>Cactineae</taxon>
        <taxon>Cactaceae</taxon>
        <taxon>Opuntioideae</taxon>
        <taxon>Opuntia</taxon>
    </lineage>
</organism>
<dbReference type="EMBL" id="GISG01231426">
    <property type="protein sequence ID" value="MBA4666368.1"/>
    <property type="molecule type" value="Transcribed_RNA"/>
</dbReference>
<feature type="compositionally biased region" description="Polar residues" evidence="1">
    <location>
        <begin position="9"/>
        <end position="18"/>
    </location>
</feature>
<evidence type="ECO:0000256" key="1">
    <source>
        <dbReference type="SAM" id="MobiDB-lite"/>
    </source>
</evidence>
<evidence type="ECO:0000313" key="3">
    <source>
        <dbReference type="EMBL" id="MBA4666361.1"/>
    </source>
</evidence>
<dbReference type="EMBL" id="GISG01231415">
    <property type="protein sequence ID" value="MBA4666362.1"/>
    <property type="molecule type" value="Transcribed_RNA"/>
</dbReference>
<name>A0A7C9ECZ6_OPUST</name>
<dbReference type="EMBL" id="GISG01231423">
    <property type="protein sequence ID" value="MBA4666366.1"/>
    <property type="molecule type" value="Transcribed_RNA"/>
</dbReference>
<feature type="region of interest" description="Disordered" evidence="1">
    <location>
        <begin position="1"/>
        <end position="25"/>
    </location>
</feature>
<dbReference type="InterPro" id="IPR025312">
    <property type="entry name" value="DUF4216"/>
</dbReference>
<sequence>MPPGGPRVQKNSSASASDYENRPGGSSVDLCDWFKIRIANLWKEGDDRVSEELFCLAQGPLKCVICYEGYIINGFRFHTRKRQRKRKTQNSGVVVKGDVESGEADFYGVLDEVILLEYNALKDRRSPKVVLFKCKWFDIYNKVNGVKVDKFGVTSVNVSRRLPINEPFALGCQVGQVFYVPTHNTPQWRVVVKTTPRNHFDFPADEDDHYGNVILQDIVQEEVINILQDIQEVNNEDIPLVRDDIEPDLVEARFVAQCRELIDDVDVDGGEGDTAEQEQEESEFSDSGSSIGPFDVDLQESDFEDEAENDESN</sequence>
<proteinExistence type="predicted"/>
<accession>A0A7C9ECZ6</accession>
<reference evidence="3" key="1">
    <citation type="journal article" date="2013" name="J. Plant Res.">
        <title>Effect of fungi and light on seed germination of three Opuntia species from semiarid lands of central Mexico.</title>
        <authorList>
            <person name="Delgado-Sanchez P."/>
            <person name="Jimenez-Bremont J.F."/>
            <person name="Guerrero-Gonzalez Mde L."/>
            <person name="Flores J."/>
        </authorList>
    </citation>
    <scope>NUCLEOTIDE SEQUENCE</scope>
    <source>
        <tissue evidence="3">Cladode</tissue>
    </source>
</reference>
<dbReference type="EMBL" id="GISG01231422">
    <property type="protein sequence ID" value="MBA4666365.1"/>
    <property type="molecule type" value="Transcribed_RNA"/>
</dbReference>
<feature type="domain" description="DUF4216" evidence="2">
    <location>
        <begin position="117"/>
        <end position="191"/>
    </location>
</feature>
<protein>
    <recommendedName>
        <fullName evidence="2">DUF4216 domain-containing protein</fullName>
    </recommendedName>
</protein>
<dbReference type="PANTHER" id="PTHR48258:SF3">
    <property type="entry name" value="FK506-BINDING PROTEIN 4-LIKE ISOFORM X1"/>
    <property type="match status" value="1"/>
</dbReference>
<feature type="region of interest" description="Disordered" evidence="1">
    <location>
        <begin position="265"/>
        <end position="313"/>
    </location>
</feature>
<reference evidence="3" key="2">
    <citation type="submission" date="2020-07" db="EMBL/GenBank/DDBJ databases">
        <authorList>
            <person name="Vera ALvarez R."/>
            <person name="Arias-Moreno D.M."/>
            <person name="Jimenez-Jacinto V."/>
            <person name="Jimenez-Bremont J.F."/>
            <person name="Swaminathan K."/>
            <person name="Moose S.P."/>
            <person name="Guerrero-Gonzalez M.L."/>
            <person name="Marino-Ramirez L."/>
            <person name="Landsman D."/>
            <person name="Rodriguez-Kessler M."/>
            <person name="Delgado-Sanchez P."/>
        </authorList>
    </citation>
    <scope>NUCLEOTIDE SEQUENCE</scope>
    <source>
        <tissue evidence="3">Cladode</tissue>
    </source>
</reference>
<feature type="compositionally biased region" description="Acidic residues" evidence="1">
    <location>
        <begin position="265"/>
        <end position="284"/>
    </location>
</feature>
<dbReference type="PANTHER" id="PTHR48258">
    <property type="entry name" value="DUF4218 DOMAIN-CONTAINING PROTEIN-RELATED"/>
    <property type="match status" value="1"/>
</dbReference>
<dbReference type="EMBL" id="GISG01231414">
    <property type="protein sequence ID" value="MBA4666361.1"/>
    <property type="molecule type" value="Transcribed_RNA"/>
</dbReference>
<dbReference type="AlphaFoldDB" id="A0A7C9ECZ6"/>
<evidence type="ECO:0000259" key="2">
    <source>
        <dbReference type="Pfam" id="PF13952"/>
    </source>
</evidence>
<dbReference type="Pfam" id="PF13952">
    <property type="entry name" value="DUF4216"/>
    <property type="match status" value="1"/>
</dbReference>